<dbReference type="AlphaFoldDB" id="A0A087E988"/>
<protein>
    <submittedName>
        <fullName evidence="1">Uncharacterized protein</fullName>
    </submittedName>
</protein>
<comment type="caution">
    <text evidence="1">The sequence shown here is derived from an EMBL/GenBank/DDBJ whole genome shotgun (WGS) entry which is preliminary data.</text>
</comment>
<evidence type="ECO:0000313" key="2">
    <source>
        <dbReference type="Proteomes" id="UP000029003"/>
    </source>
</evidence>
<evidence type="ECO:0000313" key="1">
    <source>
        <dbReference type="EMBL" id="KFJ04339.1"/>
    </source>
</evidence>
<gene>
    <name evidence="1" type="ORF">THER5_1707</name>
</gene>
<reference evidence="1 2" key="1">
    <citation type="submission" date="2014-03" db="EMBL/GenBank/DDBJ databases">
        <title>Genomics of Bifidobacteria.</title>
        <authorList>
            <person name="Ventura M."/>
            <person name="Milani C."/>
            <person name="Lugli G.A."/>
        </authorList>
    </citation>
    <scope>NUCLEOTIDE SEQUENCE [LARGE SCALE GENOMIC DNA]</scope>
    <source>
        <strain evidence="1 2">LMG 21395</strain>
    </source>
</reference>
<dbReference type="EMBL" id="JGZT01000002">
    <property type="protein sequence ID" value="KFJ04339.1"/>
    <property type="molecule type" value="Genomic_DNA"/>
</dbReference>
<name>A0A087E988_9BIFI</name>
<proteinExistence type="predicted"/>
<dbReference type="Proteomes" id="UP000029003">
    <property type="component" value="Unassembled WGS sequence"/>
</dbReference>
<organism evidence="1 2">
    <name type="scientific">Bifidobacterium thermacidophilum subsp. thermacidophilum</name>
    <dbReference type="NCBI Taxonomy" id="79262"/>
    <lineage>
        <taxon>Bacteria</taxon>
        <taxon>Bacillati</taxon>
        <taxon>Actinomycetota</taxon>
        <taxon>Actinomycetes</taxon>
        <taxon>Bifidobacteriales</taxon>
        <taxon>Bifidobacteriaceae</taxon>
        <taxon>Bifidobacterium</taxon>
    </lineage>
</organism>
<sequence>MSSSRHLVISSSRHPARVVPCRPCAKRAHRKQAAWEPKRTKAYESQRCCPRRSIWLRVRRHTQRRRSTEMMPIACSRPTGCVCPNIRNPAECTEERRCSVTTVVLRMPGHAQLSGCYRLSPSLVRFCPIVYPTAYAA</sequence>
<accession>A0A087E988</accession>